<sequence length="125" mass="14655">MDMNDYLNKSHEVLKLKQFVKMPAANGLNVLKENETKMNQYLRSLYLENIIEQPLYYTLRSNSASLSVMYGQPKVHRNGYPLRPIISSVSSYNYELSRHLAQIIQRHRTPPPPFVKDSFQLVERI</sequence>
<feature type="non-terminal residue" evidence="1">
    <location>
        <position position="125"/>
    </location>
</feature>
<evidence type="ECO:0000313" key="2">
    <source>
        <dbReference type="Proteomes" id="UP000681722"/>
    </source>
</evidence>
<protein>
    <submittedName>
        <fullName evidence="1">Uncharacterized protein</fullName>
    </submittedName>
</protein>
<evidence type="ECO:0000313" key="1">
    <source>
        <dbReference type="EMBL" id="CAF4679274.1"/>
    </source>
</evidence>
<reference evidence="1" key="1">
    <citation type="submission" date="2021-02" db="EMBL/GenBank/DDBJ databases">
        <authorList>
            <person name="Nowell W R."/>
        </authorList>
    </citation>
    <scope>NUCLEOTIDE SEQUENCE</scope>
</reference>
<organism evidence="1 2">
    <name type="scientific">Didymodactylos carnosus</name>
    <dbReference type="NCBI Taxonomy" id="1234261"/>
    <lineage>
        <taxon>Eukaryota</taxon>
        <taxon>Metazoa</taxon>
        <taxon>Spiralia</taxon>
        <taxon>Gnathifera</taxon>
        <taxon>Rotifera</taxon>
        <taxon>Eurotatoria</taxon>
        <taxon>Bdelloidea</taxon>
        <taxon>Philodinida</taxon>
        <taxon>Philodinidae</taxon>
        <taxon>Didymodactylos</taxon>
    </lineage>
</organism>
<dbReference type="EMBL" id="CAJOBC010153420">
    <property type="protein sequence ID" value="CAF4679274.1"/>
    <property type="molecule type" value="Genomic_DNA"/>
</dbReference>
<comment type="caution">
    <text evidence="1">The sequence shown here is derived from an EMBL/GenBank/DDBJ whole genome shotgun (WGS) entry which is preliminary data.</text>
</comment>
<dbReference type="Proteomes" id="UP000681722">
    <property type="component" value="Unassembled WGS sequence"/>
</dbReference>
<dbReference type="AlphaFoldDB" id="A0A8S3A764"/>
<accession>A0A8S3A764</accession>
<proteinExistence type="predicted"/>
<name>A0A8S3A764_9BILA</name>
<dbReference type="OrthoDB" id="6782675at2759"/>
<gene>
    <name evidence="1" type="ORF">SRO942_LOCUS51028</name>
</gene>